<dbReference type="Proteomes" id="UP000001660">
    <property type="component" value="Chromosome"/>
</dbReference>
<dbReference type="AlphaFoldDB" id="D8PE07"/>
<organism evidence="2 3">
    <name type="scientific">Nitrospira defluvii</name>
    <dbReference type="NCBI Taxonomy" id="330214"/>
    <lineage>
        <taxon>Bacteria</taxon>
        <taxon>Pseudomonadati</taxon>
        <taxon>Nitrospirota</taxon>
        <taxon>Nitrospiria</taxon>
        <taxon>Nitrospirales</taxon>
        <taxon>Nitrospiraceae</taxon>
        <taxon>Nitrospira</taxon>
    </lineage>
</organism>
<evidence type="ECO:0000313" key="2">
    <source>
        <dbReference type="EMBL" id="CBK41466.1"/>
    </source>
</evidence>
<dbReference type="KEGG" id="nde:NIDE1734"/>
<name>D8PE07_9BACT</name>
<sequence>MPRGREKDRKTRKKHRKNVARVKGLVKARRAAAKKVKRG</sequence>
<reference evidence="2 3" key="1">
    <citation type="journal article" date="2010" name="Proc. Natl. Acad. Sci. U.S.A.">
        <title>A Nitrospira metagenome illuminates the physiology and evolution of globally important nitrite-oxidizing bacteria.</title>
        <authorList>
            <person name="Lucker S."/>
            <person name="Wagner M."/>
            <person name="Maixner F."/>
            <person name="Pelletier E."/>
            <person name="Koch H."/>
            <person name="Vacherie B."/>
            <person name="Rattei T."/>
            <person name="Sinninghe Damste J."/>
            <person name="Spieck E."/>
            <person name="Le Paslier D."/>
            <person name="Daims H."/>
        </authorList>
    </citation>
    <scope>NUCLEOTIDE SEQUENCE [LARGE SCALE GENOMIC DNA]</scope>
</reference>
<accession>D8PE07</accession>
<feature type="compositionally biased region" description="Basic residues" evidence="1">
    <location>
        <begin position="10"/>
        <end position="22"/>
    </location>
</feature>
<dbReference type="STRING" id="330214.NIDE1734"/>
<dbReference type="EMBL" id="FP929003">
    <property type="protein sequence ID" value="CBK41466.1"/>
    <property type="molecule type" value="Genomic_DNA"/>
</dbReference>
<protein>
    <submittedName>
        <fullName evidence="2">Uncharacterized protein</fullName>
    </submittedName>
</protein>
<dbReference type="HOGENOM" id="CLU_3306520_0_0_0"/>
<gene>
    <name evidence="2" type="ORF">NIDE1734</name>
</gene>
<proteinExistence type="predicted"/>
<evidence type="ECO:0000256" key="1">
    <source>
        <dbReference type="SAM" id="MobiDB-lite"/>
    </source>
</evidence>
<keyword evidence="3" id="KW-1185">Reference proteome</keyword>
<evidence type="ECO:0000313" key="3">
    <source>
        <dbReference type="Proteomes" id="UP000001660"/>
    </source>
</evidence>
<feature type="region of interest" description="Disordered" evidence="1">
    <location>
        <begin position="1"/>
        <end position="22"/>
    </location>
</feature>